<dbReference type="AlphaFoldDB" id="A0A368FTQ8"/>
<keyword evidence="1" id="KW-1133">Transmembrane helix</keyword>
<evidence type="ECO:0000256" key="1">
    <source>
        <dbReference type="SAM" id="Phobius"/>
    </source>
</evidence>
<proteinExistence type="predicted"/>
<name>A0A368FTQ8_ANCCA</name>
<gene>
    <name evidence="2" type="ORF">ANCCAN_18553</name>
</gene>
<sequence>MSRKVELLVEVPHNRHLVLDEVYALSLSDLPRIFQNSDPNEAKDVRHVHVDVIFKPLAINPTPTLVFTPKRQEEIYNISSLVLVLVCLFSTAYITVTVVWNLLATKEMFSG</sequence>
<evidence type="ECO:0000313" key="3">
    <source>
        <dbReference type="Proteomes" id="UP000252519"/>
    </source>
</evidence>
<reference evidence="2 3" key="1">
    <citation type="submission" date="2014-10" db="EMBL/GenBank/DDBJ databases">
        <title>Draft genome of the hookworm Ancylostoma caninum.</title>
        <authorList>
            <person name="Mitreva M."/>
        </authorList>
    </citation>
    <scope>NUCLEOTIDE SEQUENCE [LARGE SCALE GENOMIC DNA]</scope>
    <source>
        <strain evidence="2 3">Baltimore</strain>
    </source>
</reference>
<keyword evidence="3" id="KW-1185">Reference proteome</keyword>
<keyword evidence="1" id="KW-0472">Membrane</keyword>
<keyword evidence="1" id="KW-0812">Transmembrane</keyword>
<dbReference type="OrthoDB" id="5895765at2759"/>
<accession>A0A368FTQ8</accession>
<dbReference type="Proteomes" id="UP000252519">
    <property type="component" value="Unassembled WGS sequence"/>
</dbReference>
<organism evidence="2 3">
    <name type="scientific">Ancylostoma caninum</name>
    <name type="common">Dog hookworm</name>
    <dbReference type="NCBI Taxonomy" id="29170"/>
    <lineage>
        <taxon>Eukaryota</taxon>
        <taxon>Metazoa</taxon>
        <taxon>Ecdysozoa</taxon>
        <taxon>Nematoda</taxon>
        <taxon>Chromadorea</taxon>
        <taxon>Rhabditida</taxon>
        <taxon>Rhabditina</taxon>
        <taxon>Rhabditomorpha</taxon>
        <taxon>Strongyloidea</taxon>
        <taxon>Ancylostomatidae</taxon>
        <taxon>Ancylostomatinae</taxon>
        <taxon>Ancylostoma</taxon>
    </lineage>
</organism>
<feature type="transmembrane region" description="Helical" evidence="1">
    <location>
        <begin position="80"/>
        <end position="103"/>
    </location>
</feature>
<evidence type="ECO:0000313" key="2">
    <source>
        <dbReference type="EMBL" id="RCN35576.1"/>
    </source>
</evidence>
<dbReference type="EMBL" id="JOJR01000646">
    <property type="protein sequence ID" value="RCN35576.1"/>
    <property type="molecule type" value="Genomic_DNA"/>
</dbReference>
<comment type="caution">
    <text evidence="2">The sequence shown here is derived from an EMBL/GenBank/DDBJ whole genome shotgun (WGS) entry which is preliminary data.</text>
</comment>
<protein>
    <submittedName>
        <fullName evidence="2">Uncharacterized protein</fullName>
    </submittedName>
</protein>